<dbReference type="InterPro" id="IPR036397">
    <property type="entry name" value="RNaseH_sf"/>
</dbReference>
<dbReference type="GO" id="GO:0003677">
    <property type="term" value="F:DNA binding"/>
    <property type="evidence" value="ECO:0007669"/>
    <property type="project" value="InterPro"/>
</dbReference>
<evidence type="ECO:0000313" key="2">
    <source>
        <dbReference type="EMBL" id="MBK4739407.1"/>
    </source>
</evidence>
<keyword evidence="3" id="KW-1185">Reference proteome</keyword>
<organism evidence="2 3">
    <name type="scientific">Noviherbaspirillum pedocola</name>
    <dbReference type="NCBI Taxonomy" id="2801341"/>
    <lineage>
        <taxon>Bacteria</taxon>
        <taxon>Pseudomonadati</taxon>
        <taxon>Pseudomonadota</taxon>
        <taxon>Betaproteobacteria</taxon>
        <taxon>Burkholderiales</taxon>
        <taxon>Oxalobacteraceae</taxon>
        <taxon>Noviherbaspirillum</taxon>
    </lineage>
</organism>
<name>A0A934W941_9BURK</name>
<dbReference type="AlphaFoldDB" id="A0A934W941"/>
<evidence type="ECO:0000259" key="1">
    <source>
        <dbReference type="PROSITE" id="PS50994"/>
    </source>
</evidence>
<dbReference type="Pfam" id="PF13276">
    <property type="entry name" value="HTH_21"/>
    <property type="match status" value="1"/>
</dbReference>
<dbReference type="GO" id="GO:0006313">
    <property type="term" value="P:DNA transposition"/>
    <property type="evidence" value="ECO:0007669"/>
    <property type="project" value="InterPro"/>
</dbReference>
<feature type="domain" description="Integrase catalytic" evidence="1">
    <location>
        <begin position="219"/>
        <end position="382"/>
    </location>
</feature>
<dbReference type="GO" id="GO:0015074">
    <property type="term" value="P:DNA integration"/>
    <property type="evidence" value="ECO:0007669"/>
    <property type="project" value="InterPro"/>
</dbReference>
<reference evidence="2" key="1">
    <citation type="submission" date="2021-01" db="EMBL/GenBank/DDBJ databases">
        <title>Genome sequence of strain Noviherbaspirillum sp. DKR-6.</title>
        <authorList>
            <person name="Chaudhary D.K."/>
        </authorList>
    </citation>
    <scope>NUCLEOTIDE SEQUENCE</scope>
    <source>
        <strain evidence="2">DKR-6</strain>
    </source>
</reference>
<dbReference type="Gene3D" id="1.10.10.60">
    <property type="entry name" value="Homeodomain-like"/>
    <property type="match status" value="1"/>
</dbReference>
<dbReference type="InterPro" id="IPR012337">
    <property type="entry name" value="RNaseH-like_sf"/>
</dbReference>
<protein>
    <submittedName>
        <fullName evidence="2">IS3 family transposase</fullName>
    </submittedName>
</protein>
<gene>
    <name evidence="2" type="ORF">JJB74_32955</name>
</gene>
<dbReference type="Pfam" id="PF01527">
    <property type="entry name" value="HTH_Tnp_1"/>
    <property type="match status" value="1"/>
</dbReference>
<dbReference type="InterPro" id="IPR009057">
    <property type="entry name" value="Homeodomain-like_sf"/>
</dbReference>
<dbReference type="Proteomes" id="UP000622890">
    <property type="component" value="Unassembled WGS sequence"/>
</dbReference>
<dbReference type="Gene3D" id="3.30.420.10">
    <property type="entry name" value="Ribonuclease H-like superfamily/Ribonuclease H"/>
    <property type="match status" value="1"/>
</dbReference>
<proteinExistence type="predicted"/>
<dbReference type="PANTHER" id="PTHR46889:SF4">
    <property type="entry name" value="TRANSPOSASE INSO FOR INSERTION SEQUENCE ELEMENT IS911B-RELATED"/>
    <property type="match status" value="1"/>
</dbReference>
<dbReference type="InterPro" id="IPR025948">
    <property type="entry name" value="HTH-like_dom"/>
</dbReference>
<dbReference type="InterPro" id="IPR002514">
    <property type="entry name" value="Transposase_8"/>
</dbReference>
<dbReference type="NCBIfam" id="NF033516">
    <property type="entry name" value="transpos_IS3"/>
    <property type="match status" value="1"/>
</dbReference>
<dbReference type="PROSITE" id="PS50994">
    <property type="entry name" value="INTEGRASE"/>
    <property type="match status" value="1"/>
</dbReference>
<comment type="caution">
    <text evidence="2">The sequence shown here is derived from an EMBL/GenBank/DDBJ whole genome shotgun (WGS) entry which is preliminary data.</text>
</comment>
<dbReference type="Pfam" id="PF13333">
    <property type="entry name" value="rve_2"/>
    <property type="match status" value="1"/>
</dbReference>
<accession>A0A934W941</accession>
<evidence type="ECO:0000313" key="3">
    <source>
        <dbReference type="Proteomes" id="UP000622890"/>
    </source>
</evidence>
<dbReference type="Pfam" id="PF00665">
    <property type="entry name" value="rve"/>
    <property type="match status" value="1"/>
</dbReference>
<dbReference type="EMBL" id="JAEPBG010000077">
    <property type="protein sequence ID" value="MBK4739407.1"/>
    <property type="molecule type" value="Genomic_DNA"/>
</dbReference>
<dbReference type="SUPFAM" id="SSF53098">
    <property type="entry name" value="Ribonuclease H-like"/>
    <property type="match status" value="1"/>
</dbReference>
<dbReference type="InterPro" id="IPR048020">
    <property type="entry name" value="Transpos_IS3"/>
</dbReference>
<dbReference type="GO" id="GO:0004803">
    <property type="term" value="F:transposase activity"/>
    <property type="evidence" value="ECO:0007669"/>
    <property type="project" value="InterPro"/>
</dbReference>
<dbReference type="SUPFAM" id="SSF46689">
    <property type="entry name" value="Homeodomain-like"/>
    <property type="match status" value="1"/>
</dbReference>
<dbReference type="InterPro" id="IPR001584">
    <property type="entry name" value="Integrase_cat-core"/>
</dbReference>
<dbReference type="PANTHER" id="PTHR46889">
    <property type="entry name" value="TRANSPOSASE INSF FOR INSERTION SEQUENCE IS3B-RELATED"/>
    <property type="match status" value="1"/>
</dbReference>
<sequence length="388" mass="43695">MQTKTYTPEFRAEAVKLVLAQGLSLEEAAQRIAMPKGTLANWVSSAKRGNAGTVMPGSRTVPELEAEVARLRKELAETRMERDVGKKGGRVLCSGVAARYAFMKSVRLDYPMKLLCRAFGVSRSGFYAWLNRAPSPRAQEDERLKVAIKAVHVQTRETYGPLRVQPELAAQGFEAGRDRIVRLRQELGLRCKQKRKLKATTNSRHDFPVAENLLNQTFAPTRPNEVWVTDITYISTGEGWLYLAGVKDVFTCELVGYAMGARMTQGLTAQALWRAVRHKRPATGLIHHSDRGSQYCADDYRKLVKQFGMLASMSRKGNCYDNAPMESFWGSLKNELIHHQRYATRADAETAIKEYIEIFYNRQRRHSRLGYVSPAQFAGNISKTTLAA</sequence>
<dbReference type="InterPro" id="IPR050900">
    <property type="entry name" value="Transposase_IS3/IS150/IS904"/>
</dbReference>